<evidence type="ECO:0000256" key="1">
    <source>
        <dbReference type="SAM" id="MobiDB-lite"/>
    </source>
</evidence>
<evidence type="ECO:0000256" key="2">
    <source>
        <dbReference type="SAM" id="Phobius"/>
    </source>
</evidence>
<evidence type="ECO:0000313" key="3">
    <source>
        <dbReference type="EMBL" id="MDJ1183661.1"/>
    </source>
</evidence>
<feature type="compositionally biased region" description="Low complexity" evidence="1">
    <location>
        <begin position="190"/>
        <end position="209"/>
    </location>
</feature>
<feature type="region of interest" description="Disordered" evidence="1">
    <location>
        <begin position="177"/>
        <end position="214"/>
    </location>
</feature>
<keyword evidence="2" id="KW-0472">Membrane</keyword>
<comment type="caution">
    <text evidence="3">The sequence shown here is derived from an EMBL/GenBank/DDBJ whole genome shotgun (WGS) entry which is preliminary data.</text>
</comment>
<organism evidence="3 4">
    <name type="scientific">Roseofilum casamattae BLCC-M143</name>
    <dbReference type="NCBI Taxonomy" id="3022442"/>
    <lineage>
        <taxon>Bacteria</taxon>
        <taxon>Bacillati</taxon>
        <taxon>Cyanobacteriota</taxon>
        <taxon>Cyanophyceae</taxon>
        <taxon>Desertifilales</taxon>
        <taxon>Desertifilaceae</taxon>
        <taxon>Roseofilum</taxon>
        <taxon>Roseofilum casamattae</taxon>
    </lineage>
</organism>
<keyword evidence="2" id="KW-0812">Transmembrane</keyword>
<keyword evidence="2" id="KW-1133">Transmembrane helix</keyword>
<proteinExistence type="predicted"/>
<dbReference type="EMBL" id="JAQOSQ010000009">
    <property type="protein sequence ID" value="MDJ1183661.1"/>
    <property type="molecule type" value="Genomic_DNA"/>
</dbReference>
<protein>
    <submittedName>
        <fullName evidence="3">Uncharacterized protein</fullName>
    </submittedName>
</protein>
<accession>A0ABT7BWW8</accession>
<feature type="region of interest" description="Disordered" evidence="1">
    <location>
        <begin position="96"/>
        <end position="140"/>
    </location>
</feature>
<dbReference type="RefSeq" id="WP_283758314.1">
    <property type="nucleotide sequence ID" value="NZ_JAQOSQ010000009.1"/>
</dbReference>
<feature type="compositionally biased region" description="Acidic residues" evidence="1">
    <location>
        <begin position="126"/>
        <end position="135"/>
    </location>
</feature>
<evidence type="ECO:0000313" key="4">
    <source>
        <dbReference type="Proteomes" id="UP001232992"/>
    </source>
</evidence>
<keyword evidence="4" id="KW-1185">Reference proteome</keyword>
<name>A0ABT7BWW8_9CYAN</name>
<feature type="compositionally biased region" description="Acidic residues" evidence="1">
    <location>
        <begin position="96"/>
        <end position="115"/>
    </location>
</feature>
<feature type="transmembrane region" description="Helical" evidence="2">
    <location>
        <begin position="146"/>
        <end position="166"/>
    </location>
</feature>
<reference evidence="3 4" key="1">
    <citation type="submission" date="2023-01" db="EMBL/GenBank/DDBJ databases">
        <title>Novel diversity within Roseofilum (Cyanobacteria; Desertifilaceae) from marine benthic mats with descriptions of four novel species.</title>
        <authorList>
            <person name="Wang Y."/>
            <person name="Berthold D.E."/>
            <person name="Hu J."/>
            <person name="Lefler F.W."/>
            <person name="Laughinghouse H.D. IV."/>
        </authorList>
    </citation>
    <scope>NUCLEOTIDE SEQUENCE [LARGE SCALE GENOMIC DNA]</scope>
    <source>
        <strain evidence="3 4">BLCC-M143</strain>
    </source>
</reference>
<dbReference type="Proteomes" id="UP001232992">
    <property type="component" value="Unassembled WGS sequence"/>
</dbReference>
<gene>
    <name evidence="3" type="ORF">PMH09_10660</name>
</gene>
<sequence length="284" mass="31096">MPQLNPAEITDALNTVLQAQGVTAKALVKEGCLHILLEGEEIPEQDQYVPVIQDEILNMGIESVPTLQIYGRQTGMKKPSWSETIDLLQLREEEEDLPNFALDDPDDDMDYDESYDSNGHGMNGSEADELDDEEPDEKKKTPLSKYLPLLAIPILALIGGAVWWFVLRPSPDIPPVPALAPETPSEEVTTEPASEPVEASPASTPPASTDPWRDGINAATQASQAAQTASTRAEWEAVASQWQQARDLMAQVPEDNENYSAAQERVISYGDNANSALTWAERSN</sequence>